<gene>
    <name evidence="2" type="ORF">CITCOLO1_LOCUS18618</name>
</gene>
<reference evidence="2 3" key="1">
    <citation type="submission" date="2024-03" db="EMBL/GenBank/DDBJ databases">
        <authorList>
            <person name="Gkanogiannis A."/>
            <person name="Becerra Lopez-Lavalle L."/>
        </authorList>
    </citation>
    <scope>NUCLEOTIDE SEQUENCE [LARGE SCALE GENOMIC DNA]</scope>
</reference>
<name>A0ABP0Z3G3_9ROSI</name>
<evidence type="ECO:0000256" key="1">
    <source>
        <dbReference type="SAM" id="MobiDB-lite"/>
    </source>
</evidence>
<feature type="region of interest" description="Disordered" evidence="1">
    <location>
        <begin position="1"/>
        <end position="43"/>
    </location>
</feature>
<dbReference type="Proteomes" id="UP001642487">
    <property type="component" value="Chromosome 7"/>
</dbReference>
<sequence length="86" mass="9725">MRNRSPRDPVSPAKNPRPRPRLQMAGTSLVANPRKRSSGNRMQEIECKDTKDADEVTNEVMRTIDGKGIYEKLEKSNKGKNNKIGM</sequence>
<dbReference type="EMBL" id="OZ021741">
    <property type="protein sequence ID" value="CAK9326276.1"/>
    <property type="molecule type" value="Genomic_DNA"/>
</dbReference>
<protein>
    <submittedName>
        <fullName evidence="2">Uncharacterized protein</fullName>
    </submittedName>
</protein>
<evidence type="ECO:0000313" key="3">
    <source>
        <dbReference type="Proteomes" id="UP001642487"/>
    </source>
</evidence>
<accession>A0ABP0Z3G3</accession>
<organism evidence="2 3">
    <name type="scientific">Citrullus colocynthis</name>
    <name type="common">colocynth</name>
    <dbReference type="NCBI Taxonomy" id="252529"/>
    <lineage>
        <taxon>Eukaryota</taxon>
        <taxon>Viridiplantae</taxon>
        <taxon>Streptophyta</taxon>
        <taxon>Embryophyta</taxon>
        <taxon>Tracheophyta</taxon>
        <taxon>Spermatophyta</taxon>
        <taxon>Magnoliopsida</taxon>
        <taxon>eudicotyledons</taxon>
        <taxon>Gunneridae</taxon>
        <taxon>Pentapetalae</taxon>
        <taxon>rosids</taxon>
        <taxon>fabids</taxon>
        <taxon>Cucurbitales</taxon>
        <taxon>Cucurbitaceae</taxon>
        <taxon>Benincaseae</taxon>
        <taxon>Citrullus</taxon>
    </lineage>
</organism>
<evidence type="ECO:0000313" key="2">
    <source>
        <dbReference type="EMBL" id="CAK9326276.1"/>
    </source>
</evidence>
<keyword evidence="3" id="KW-1185">Reference proteome</keyword>
<proteinExistence type="predicted"/>